<evidence type="ECO:0000313" key="3">
    <source>
        <dbReference type="Proteomes" id="UP001597280"/>
    </source>
</evidence>
<name>A0ABW4Q1G1_9MICO</name>
<protein>
    <submittedName>
        <fullName evidence="2">Helix-turn-helix domain-containing protein</fullName>
    </submittedName>
</protein>
<feature type="compositionally biased region" description="Polar residues" evidence="1">
    <location>
        <begin position="107"/>
        <end position="116"/>
    </location>
</feature>
<dbReference type="Pfam" id="PF13730">
    <property type="entry name" value="HTH_36"/>
    <property type="match status" value="1"/>
</dbReference>
<evidence type="ECO:0000256" key="1">
    <source>
        <dbReference type="SAM" id="MobiDB-lite"/>
    </source>
</evidence>
<comment type="caution">
    <text evidence="2">The sequence shown here is derived from an EMBL/GenBank/DDBJ whole genome shotgun (WGS) entry which is preliminary data.</text>
</comment>
<keyword evidence="3" id="KW-1185">Reference proteome</keyword>
<accession>A0ABW4Q1G1</accession>
<dbReference type="Proteomes" id="UP001597280">
    <property type="component" value="Unassembled WGS sequence"/>
</dbReference>
<proteinExistence type="predicted"/>
<dbReference type="EMBL" id="JBHUFL010000003">
    <property type="protein sequence ID" value="MFD1836240.1"/>
    <property type="molecule type" value="Genomic_DNA"/>
</dbReference>
<feature type="region of interest" description="Disordered" evidence="1">
    <location>
        <begin position="94"/>
        <end position="151"/>
    </location>
</feature>
<organism evidence="2 3">
    <name type="scientific">Brachybacterium rhamnosum</name>
    <dbReference type="NCBI Taxonomy" id="173361"/>
    <lineage>
        <taxon>Bacteria</taxon>
        <taxon>Bacillati</taxon>
        <taxon>Actinomycetota</taxon>
        <taxon>Actinomycetes</taxon>
        <taxon>Micrococcales</taxon>
        <taxon>Dermabacteraceae</taxon>
        <taxon>Brachybacterium</taxon>
    </lineage>
</organism>
<dbReference type="RefSeq" id="WP_343905608.1">
    <property type="nucleotide sequence ID" value="NZ_BAAAIS010000003.1"/>
</dbReference>
<gene>
    <name evidence="2" type="ORF">ACFSDA_14310</name>
</gene>
<evidence type="ECO:0000313" key="2">
    <source>
        <dbReference type="EMBL" id="MFD1836240.1"/>
    </source>
</evidence>
<reference evidence="3" key="1">
    <citation type="journal article" date="2019" name="Int. J. Syst. Evol. Microbiol.">
        <title>The Global Catalogue of Microorganisms (GCM) 10K type strain sequencing project: providing services to taxonomists for standard genome sequencing and annotation.</title>
        <authorList>
            <consortium name="The Broad Institute Genomics Platform"/>
            <consortium name="The Broad Institute Genome Sequencing Center for Infectious Disease"/>
            <person name="Wu L."/>
            <person name="Ma J."/>
        </authorList>
    </citation>
    <scope>NUCLEOTIDE SEQUENCE [LARGE SCALE GENOMIC DNA]</scope>
    <source>
        <strain evidence="3">JCM 11650</strain>
    </source>
</reference>
<sequence>MVWALKHAPVTDPLAHLVLIGLADHADPQGREARPSQKRLAAYVNVTDRTIRTKLRLLEGEGLIVPGDERLAAHLRADRRPLVWDLQLHLTKATARAEGASGRNGDVDTTGSTVQSRPEAGCTNDRNTASDRTVLEPSSEPSVNRVGDADATTVREDVAEVCRIVAEHVYAVTGKRPTVGARWEQQARLMLDSDGHAVDDVRAVMAWVTASSFWSPNILSVSKLRDKWPTLVGQARRDLGGSGGWMSRELARANAFAGGGNG</sequence>